<evidence type="ECO:0000313" key="3">
    <source>
        <dbReference type="Proteomes" id="UP000241538"/>
    </source>
</evidence>
<evidence type="ECO:0000256" key="1">
    <source>
        <dbReference type="ARBA" id="ARBA00007059"/>
    </source>
</evidence>
<name>A0AAN1TXY3_9GAMM</name>
<evidence type="ECO:0000313" key="2">
    <source>
        <dbReference type="EMBL" id="AVV40028.1"/>
    </source>
</evidence>
<keyword evidence="2" id="KW-0614">Plasmid</keyword>
<dbReference type="Proteomes" id="UP000241538">
    <property type="component" value="Plasmid pPV989-94"/>
</dbReference>
<proteinExistence type="inferred from homology"/>
<comment type="similarity">
    <text evidence="1">Belongs to the UPF0401 family.</text>
</comment>
<dbReference type="InterPro" id="IPR038612">
    <property type="entry name" value="YkfF-like_sf"/>
</dbReference>
<sequence length="179" mass="19892">MTSTQTGTTTDMRCVAALGDDAFTREQAVKITAAFSNVFIEDDQGSHFRLAVRESSGALIWRAFSFEHDAGYWLRKYINSRGVLQPLNQQLKALTDINEVTMTLKQRRDLMAQILNDLASAVVQRVPENSVVLPADESEVWAEAGRIALAHFGLKGEKAWFSASQWLTSELEQSGNIQA</sequence>
<dbReference type="SUPFAM" id="SSF54786">
    <property type="entry name" value="YcfA/nrd intein domain"/>
    <property type="match status" value="1"/>
</dbReference>
<organism evidence="2 3">
    <name type="scientific">Pantoea vagans</name>
    <dbReference type="NCBI Taxonomy" id="470934"/>
    <lineage>
        <taxon>Bacteria</taxon>
        <taxon>Pseudomonadati</taxon>
        <taxon>Pseudomonadota</taxon>
        <taxon>Gammaproteobacteria</taxon>
        <taxon>Enterobacterales</taxon>
        <taxon>Erwiniaceae</taxon>
        <taxon>Pantoea</taxon>
    </lineage>
</organism>
<gene>
    <name evidence="2" type="ORF">C9381_22615</name>
</gene>
<protein>
    <submittedName>
        <fullName evidence="2">Uncharacterized protein</fullName>
    </submittedName>
</protein>
<geneLocation type="plasmid" evidence="3">
    <name>ppv989-94</name>
</geneLocation>
<reference evidence="2 3" key="1">
    <citation type="journal article" date="2018" name="Int J Genomics">
        <title>Comparative Genomics Analysis of Plasmid pPV989-94 from a Clinical Isolate of Pantoea vagans PV989.</title>
        <authorList>
            <person name="Xu L."/>
            <person name="Yin M."/>
            <person name="Zhu T."/>
            <person name="Lu J."/>
            <person name="Bao Q."/>
        </authorList>
    </citation>
    <scope>NUCLEOTIDE SEQUENCE [LARGE SCALE GENOMIC DNA]</scope>
    <source>
        <strain evidence="2 3">PV989</strain>
    </source>
</reference>
<accession>A0AAN1TXY3</accession>
<dbReference type="AlphaFoldDB" id="A0AAN1TXY3"/>
<dbReference type="Gene3D" id="3.30.160.130">
    <property type="entry name" value="ykff protein like domains"/>
    <property type="match status" value="1"/>
</dbReference>
<dbReference type="InterPro" id="IPR009253">
    <property type="entry name" value="DUF905"/>
</dbReference>
<dbReference type="Pfam" id="PF06006">
    <property type="entry name" value="DUF905"/>
    <property type="match status" value="1"/>
</dbReference>
<dbReference type="EMBL" id="CP028352">
    <property type="protein sequence ID" value="AVV40028.1"/>
    <property type="molecule type" value="Genomic_DNA"/>
</dbReference>